<name>A0A7J0GE13_9ERIC</name>
<protein>
    <submittedName>
        <fullName evidence="1">Pyruvate phosphate dikinase, PEP/pyruvate binding domain-containing protein</fullName>
    </submittedName>
</protein>
<evidence type="ECO:0000313" key="2">
    <source>
        <dbReference type="Proteomes" id="UP000585474"/>
    </source>
</evidence>
<dbReference type="AlphaFoldDB" id="A0A7J0GE13"/>
<keyword evidence="2" id="KW-1185">Reference proteome</keyword>
<dbReference type="OrthoDB" id="1631518at2759"/>
<proteinExistence type="predicted"/>
<sequence>MILSTVGLGGEGVVGQRIRDEILVIQRNNDCKGGIMKEWQHNNSSPDDVVICQALIDHIKSDFDVSVYWKTLNENGNNKGMPSKQFIQVQIWSLPFRIAWVIGLRDKASCSGCRSILYQACHLDFRRLRTAIDWGYAELNSAKPEVYHPVSISACA</sequence>
<comment type="caution">
    <text evidence="1">The sequence shown here is derived from an EMBL/GenBank/DDBJ whole genome shotgun (WGS) entry which is preliminary data.</text>
</comment>
<dbReference type="GO" id="GO:0016301">
    <property type="term" value="F:kinase activity"/>
    <property type="evidence" value="ECO:0007669"/>
    <property type="project" value="UniProtKB-KW"/>
</dbReference>
<keyword evidence="1" id="KW-0808">Transferase</keyword>
<gene>
    <name evidence="1" type="ORF">Acr_20g0007700</name>
</gene>
<evidence type="ECO:0000313" key="1">
    <source>
        <dbReference type="EMBL" id="GFZ08962.1"/>
    </source>
</evidence>
<keyword evidence="1" id="KW-0418">Kinase</keyword>
<accession>A0A7J0GE13</accession>
<dbReference type="EMBL" id="BJWL01000020">
    <property type="protein sequence ID" value="GFZ08962.1"/>
    <property type="molecule type" value="Genomic_DNA"/>
</dbReference>
<dbReference type="PANTHER" id="PTHR46999">
    <property type="entry name" value="ALPHA-GLUCAN WATER DIKINASE 1, CHLOROPLASTIC-RELATED"/>
    <property type="match status" value="1"/>
</dbReference>
<dbReference type="Proteomes" id="UP000585474">
    <property type="component" value="Unassembled WGS sequence"/>
</dbReference>
<dbReference type="PANTHER" id="PTHR46999:SF1">
    <property type="entry name" value="ALPHA-GLUCAN WATER DIKINASE 1, CHLOROPLASTIC"/>
    <property type="match status" value="1"/>
</dbReference>
<reference evidence="1 2" key="1">
    <citation type="submission" date="2019-07" db="EMBL/GenBank/DDBJ databases">
        <title>De Novo Assembly of kiwifruit Actinidia rufa.</title>
        <authorList>
            <person name="Sugita-Konishi S."/>
            <person name="Sato K."/>
            <person name="Mori E."/>
            <person name="Abe Y."/>
            <person name="Kisaki G."/>
            <person name="Hamano K."/>
            <person name="Suezawa K."/>
            <person name="Otani M."/>
            <person name="Fukuda T."/>
            <person name="Manabe T."/>
            <person name="Gomi K."/>
            <person name="Tabuchi M."/>
            <person name="Akimitsu K."/>
            <person name="Kataoka I."/>
        </authorList>
    </citation>
    <scope>NUCLEOTIDE SEQUENCE [LARGE SCALE GENOMIC DNA]</scope>
    <source>
        <strain evidence="2">cv. Fuchu</strain>
    </source>
</reference>
<keyword evidence="1" id="KW-0670">Pyruvate</keyword>
<organism evidence="1 2">
    <name type="scientific">Actinidia rufa</name>
    <dbReference type="NCBI Taxonomy" id="165716"/>
    <lineage>
        <taxon>Eukaryota</taxon>
        <taxon>Viridiplantae</taxon>
        <taxon>Streptophyta</taxon>
        <taxon>Embryophyta</taxon>
        <taxon>Tracheophyta</taxon>
        <taxon>Spermatophyta</taxon>
        <taxon>Magnoliopsida</taxon>
        <taxon>eudicotyledons</taxon>
        <taxon>Gunneridae</taxon>
        <taxon>Pentapetalae</taxon>
        <taxon>asterids</taxon>
        <taxon>Ericales</taxon>
        <taxon>Actinidiaceae</taxon>
        <taxon>Actinidia</taxon>
    </lineage>
</organism>